<dbReference type="InParanoid" id="A0A4S2MUK2"/>
<sequence>MLSTLKLNSISMAKHAGLHRAATSTQVATFSIFRNWIHGASSDTLDTQISAPNNGMKKPHFRDFTPEEWQEIYLPGEWRTNRPFNHKDDGTDHEQSQIHEIDGGDRTKNNTGTSGKIYMSALPKWSVPINKKDENLRAQIIADNPLYSFAEAVMDAPLRIIQEHAEQRQDVKRVAILMNGERGYLGDLDK</sequence>
<feature type="region of interest" description="Disordered" evidence="1">
    <location>
        <begin position="80"/>
        <end position="112"/>
    </location>
</feature>
<organism evidence="2 3">
    <name type="scientific">Ascodesmis nigricans</name>
    <dbReference type="NCBI Taxonomy" id="341454"/>
    <lineage>
        <taxon>Eukaryota</taxon>
        <taxon>Fungi</taxon>
        <taxon>Dikarya</taxon>
        <taxon>Ascomycota</taxon>
        <taxon>Pezizomycotina</taxon>
        <taxon>Pezizomycetes</taxon>
        <taxon>Pezizales</taxon>
        <taxon>Ascodesmidaceae</taxon>
        <taxon>Ascodesmis</taxon>
    </lineage>
</organism>
<gene>
    <name evidence="2" type="ORF">EX30DRAFT_396523</name>
</gene>
<feature type="compositionally biased region" description="Basic and acidic residues" evidence="1">
    <location>
        <begin position="85"/>
        <end position="108"/>
    </location>
</feature>
<evidence type="ECO:0000313" key="3">
    <source>
        <dbReference type="Proteomes" id="UP000298138"/>
    </source>
</evidence>
<dbReference type="EMBL" id="ML220126">
    <property type="protein sequence ID" value="TGZ80211.1"/>
    <property type="molecule type" value="Genomic_DNA"/>
</dbReference>
<name>A0A4S2MUK2_9PEZI</name>
<evidence type="ECO:0000313" key="2">
    <source>
        <dbReference type="EMBL" id="TGZ80211.1"/>
    </source>
</evidence>
<evidence type="ECO:0000256" key="1">
    <source>
        <dbReference type="SAM" id="MobiDB-lite"/>
    </source>
</evidence>
<keyword evidence="3" id="KW-1185">Reference proteome</keyword>
<accession>A0A4S2MUK2</accession>
<dbReference type="Proteomes" id="UP000298138">
    <property type="component" value="Unassembled WGS sequence"/>
</dbReference>
<reference evidence="2 3" key="1">
    <citation type="submission" date="2019-04" db="EMBL/GenBank/DDBJ databases">
        <title>Comparative genomics and transcriptomics to analyze fruiting body development in filamentous ascomycetes.</title>
        <authorList>
            <consortium name="DOE Joint Genome Institute"/>
            <person name="Lutkenhaus R."/>
            <person name="Traeger S."/>
            <person name="Breuer J."/>
            <person name="Kuo A."/>
            <person name="Lipzen A."/>
            <person name="Pangilinan J."/>
            <person name="Dilworth D."/>
            <person name="Sandor L."/>
            <person name="Poggeler S."/>
            <person name="Barry K."/>
            <person name="Grigoriev I.V."/>
            <person name="Nowrousian M."/>
        </authorList>
    </citation>
    <scope>NUCLEOTIDE SEQUENCE [LARGE SCALE GENOMIC DNA]</scope>
    <source>
        <strain evidence="2 3">CBS 389.68</strain>
    </source>
</reference>
<proteinExistence type="predicted"/>
<dbReference type="AlphaFoldDB" id="A0A4S2MUK2"/>
<protein>
    <submittedName>
        <fullName evidence="2">Uncharacterized protein</fullName>
    </submittedName>
</protein>